<organism evidence="1">
    <name type="scientific">Rhizophora mucronata</name>
    <name type="common">Asiatic mangrove</name>
    <dbReference type="NCBI Taxonomy" id="61149"/>
    <lineage>
        <taxon>Eukaryota</taxon>
        <taxon>Viridiplantae</taxon>
        <taxon>Streptophyta</taxon>
        <taxon>Embryophyta</taxon>
        <taxon>Tracheophyta</taxon>
        <taxon>Spermatophyta</taxon>
        <taxon>Magnoliopsida</taxon>
        <taxon>eudicotyledons</taxon>
        <taxon>Gunneridae</taxon>
        <taxon>Pentapetalae</taxon>
        <taxon>rosids</taxon>
        <taxon>fabids</taxon>
        <taxon>Malpighiales</taxon>
        <taxon>Rhizophoraceae</taxon>
        <taxon>Rhizophora</taxon>
    </lineage>
</organism>
<dbReference type="AlphaFoldDB" id="A0A2P2PV36"/>
<protein>
    <submittedName>
        <fullName evidence="1">Uncharacterized protein</fullName>
    </submittedName>
</protein>
<reference evidence="1" key="1">
    <citation type="submission" date="2018-02" db="EMBL/GenBank/DDBJ databases">
        <title>Rhizophora mucronata_Transcriptome.</title>
        <authorList>
            <person name="Meera S.P."/>
            <person name="Sreeshan A."/>
            <person name="Augustine A."/>
        </authorList>
    </citation>
    <scope>NUCLEOTIDE SEQUENCE</scope>
    <source>
        <tissue evidence="1">Leaf</tissue>
    </source>
</reference>
<evidence type="ECO:0000313" key="1">
    <source>
        <dbReference type="EMBL" id="MBX58616.1"/>
    </source>
</evidence>
<proteinExistence type="predicted"/>
<dbReference type="EMBL" id="GGEC01078132">
    <property type="protein sequence ID" value="MBX58616.1"/>
    <property type="molecule type" value="Transcribed_RNA"/>
</dbReference>
<name>A0A2P2PV36_RHIMU</name>
<accession>A0A2P2PV36</accession>
<sequence length="34" mass="4162">MILLFKTITWLCMWYNVEEIMLACSYKLSEFHTC</sequence>